<proteinExistence type="predicted"/>
<dbReference type="AlphaFoldDB" id="W7X8H0"/>
<sequence>MVEVHINELSIQVYTYIPMIQHPIQLRYALGSISIQIVLETFVELKKKSLIQSIKTSSQGQDLIIFLLIKLYIIIDKVDINELPLVIKRSTIILFYSKAI</sequence>
<keyword evidence="2" id="KW-1185">Reference proteome</keyword>
<protein>
    <submittedName>
        <fullName evidence="1">Uncharacterized protein</fullName>
    </submittedName>
</protein>
<dbReference type="KEGG" id="tet:TTHERM_000624779"/>
<dbReference type="EMBL" id="GG662540">
    <property type="protein sequence ID" value="EWS72703.1"/>
    <property type="molecule type" value="Genomic_DNA"/>
</dbReference>
<gene>
    <name evidence="1" type="ORF">TTHERM_000624779</name>
</gene>
<name>W7X8H0_TETTS</name>
<dbReference type="RefSeq" id="XP_012654779.1">
    <property type="nucleotide sequence ID" value="XM_012799325.1"/>
</dbReference>
<reference evidence="2" key="1">
    <citation type="journal article" date="2006" name="PLoS Biol.">
        <title>Macronuclear genome sequence of the ciliate Tetrahymena thermophila, a model eukaryote.</title>
        <authorList>
            <person name="Eisen J.A."/>
            <person name="Coyne R.S."/>
            <person name="Wu M."/>
            <person name="Wu D."/>
            <person name="Thiagarajan M."/>
            <person name="Wortman J.R."/>
            <person name="Badger J.H."/>
            <person name="Ren Q."/>
            <person name="Amedeo P."/>
            <person name="Jones K.M."/>
            <person name="Tallon L.J."/>
            <person name="Delcher A.L."/>
            <person name="Salzberg S.L."/>
            <person name="Silva J.C."/>
            <person name="Haas B.J."/>
            <person name="Majoros W.H."/>
            <person name="Farzad M."/>
            <person name="Carlton J.M."/>
            <person name="Smith R.K. Jr."/>
            <person name="Garg J."/>
            <person name="Pearlman R.E."/>
            <person name="Karrer K.M."/>
            <person name="Sun L."/>
            <person name="Manning G."/>
            <person name="Elde N.C."/>
            <person name="Turkewitz A.P."/>
            <person name="Asai D.J."/>
            <person name="Wilkes D.E."/>
            <person name="Wang Y."/>
            <person name="Cai H."/>
            <person name="Collins K."/>
            <person name="Stewart B.A."/>
            <person name="Lee S.R."/>
            <person name="Wilamowska K."/>
            <person name="Weinberg Z."/>
            <person name="Ruzzo W.L."/>
            <person name="Wloga D."/>
            <person name="Gaertig J."/>
            <person name="Frankel J."/>
            <person name="Tsao C.-C."/>
            <person name="Gorovsky M.A."/>
            <person name="Keeling P.J."/>
            <person name="Waller R.F."/>
            <person name="Patron N.J."/>
            <person name="Cherry J.M."/>
            <person name="Stover N.A."/>
            <person name="Krieger C.J."/>
            <person name="del Toro C."/>
            <person name="Ryder H.F."/>
            <person name="Williamson S.C."/>
            <person name="Barbeau R.A."/>
            <person name="Hamilton E.P."/>
            <person name="Orias E."/>
        </authorList>
    </citation>
    <scope>NUCLEOTIDE SEQUENCE [LARGE SCALE GENOMIC DNA]</scope>
    <source>
        <strain evidence="2">SB210</strain>
    </source>
</reference>
<dbReference type="Proteomes" id="UP000009168">
    <property type="component" value="Unassembled WGS sequence"/>
</dbReference>
<dbReference type="GeneID" id="24439879"/>
<organism evidence="1 2">
    <name type="scientific">Tetrahymena thermophila (strain SB210)</name>
    <dbReference type="NCBI Taxonomy" id="312017"/>
    <lineage>
        <taxon>Eukaryota</taxon>
        <taxon>Sar</taxon>
        <taxon>Alveolata</taxon>
        <taxon>Ciliophora</taxon>
        <taxon>Intramacronucleata</taxon>
        <taxon>Oligohymenophorea</taxon>
        <taxon>Hymenostomatida</taxon>
        <taxon>Tetrahymenina</taxon>
        <taxon>Tetrahymenidae</taxon>
        <taxon>Tetrahymena</taxon>
    </lineage>
</organism>
<evidence type="ECO:0000313" key="1">
    <source>
        <dbReference type="EMBL" id="EWS72703.1"/>
    </source>
</evidence>
<dbReference type="InParanoid" id="W7X8H0"/>
<evidence type="ECO:0000313" key="2">
    <source>
        <dbReference type="Proteomes" id="UP000009168"/>
    </source>
</evidence>
<accession>W7X8H0</accession>